<dbReference type="InterPro" id="IPR048684">
    <property type="entry name" value="COG4_C"/>
</dbReference>
<evidence type="ECO:0000256" key="4">
    <source>
        <dbReference type="ARBA" id="ARBA00022448"/>
    </source>
</evidence>
<evidence type="ECO:0000313" key="12">
    <source>
        <dbReference type="Proteomes" id="UP001212997"/>
    </source>
</evidence>
<feature type="compositionally biased region" description="Polar residues" evidence="9">
    <location>
        <begin position="393"/>
        <end position="407"/>
    </location>
</feature>
<proteinExistence type="inferred from homology"/>
<dbReference type="Gene3D" id="1.20.58.1970">
    <property type="match status" value="1"/>
</dbReference>
<feature type="domain" description="COG4 transport protein middle alpha-helical bundle" evidence="10">
    <location>
        <begin position="178"/>
        <end position="519"/>
    </location>
</feature>
<keyword evidence="4" id="KW-0813">Transport</keyword>
<sequence>MVVATNSSIAGPSGSRRPDPRTLTTLPEVLSALSAVESEEAEISTSLTELLSEREPIDKALSRIQELAPHFDELQGDARLLAATVSATAKTAGRVGGRVRLLDEEMKRVREAGERVGQVMELKSSLASLQSSIDSQDWESATRHCARAMSLPLDVVSGPFAETAVPTAESHLPPAQTLQSAREELLDVFQQQFEKASKSRDAAATSRFFKLFPAVGWEAEGLQAYASFVVDLVRVRPPASAKTSSPLYYIAALTALFESIAMIVDQHQPVVEKYYGVGKMTSVLQRLLQESDRVSKDLIEGWEEERSMKRKLSEATHTSFSSSVAPASMRRVASQMSQMSAPQDEDTIDFREVDKVLTEAAGIAGRWGLFRKFLFDRLRDESESGSQAGDAATLSQGNPDIPQSTESNGDDHEELPEVLQTVEESASKKLFEGTLTTYYVPLETWYIRTIIEKAHRLSNPDLMQTPAITTTPDDAFYILKIVLNRLLSTGTTSIVQKMSETLRDVMDKDYAGVIKKKLDDVYRNAGVPGPGLTREKLERENRQTFIILLNDLDISSSHMERLIRDLCSSPAIPQNFLDAETETVRESLQSFNNLVPRFRSILRAGVEQLFNQLMRPKLRTFITDVYKDVSYVLDEDAYAVAEYNDVVRKRFIKAWEGLVDGYKDTFTETNYRLFFGLALDVLVRPWERFVLSLKYSELGAIRFDRDLRAITTYLFSQTAFGDVRDKFVRLQQISTLLNLDTEEDVEEFFNGSGIAWKLSENEARSVASLRV</sequence>
<comment type="caution">
    <text evidence="11">The sequence shown here is derived from an EMBL/GenBank/DDBJ whole genome shotgun (WGS) entry which is preliminary data.</text>
</comment>
<evidence type="ECO:0000256" key="5">
    <source>
        <dbReference type="ARBA" id="ARBA00022927"/>
    </source>
</evidence>
<keyword evidence="5" id="KW-0653">Protein transport</keyword>
<feature type="region of interest" description="Disordered" evidence="9">
    <location>
        <begin position="1"/>
        <end position="22"/>
    </location>
</feature>
<evidence type="ECO:0000313" key="11">
    <source>
        <dbReference type="EMBL" id="KAJ3480537.1"/>
    </source>
</evidence>
<evidence type="ECO:0000256" key="1">
    <source>
        <dbReference type="ARBA" id="ARBA00004395"/>
    </source>
</evidence>
<dbReference type="InterPro" id="IPR048680">
    <property type="entry name" value="COG4_N"/>
</dbReference>
<evidence type="ECO:0000256" key="7">
    <source>
        <dbReference type="ARBA" id="ARBA00023136"/>
    </source>
</evidence>
<evidence type="ECO:0000256" key="3">
    <source>
        <dbReference type="ARBA" id="ARBA00020975"/>
    </source>
</evidence>
<name>A0AAD5YC59_9APHY</name>
<feature type="compositionally biased region" description="Polar residues" evidence="9">
    <location>
        <begin position="1"/>
        <end position="10"/>
    </location>
</feature>
<dbReference type="PANTHER" id="PTHR24016:SF0">
    <property type="entry name" value="CONSERVED OLIGOMERIC GOLGI COMPLEX SUBUNIT 4"/>
    <property type="match status" value="1"/>
</dbReference>
<keyword evidence="7" id="KW-0472">Membrane</keyword>
<dbReference type="InterPro" id="IPR013167">
    <property type="entry name" value="COG4_M"/>
</dbReference>
<dbReference type="EMBL" id="JANAWD010000369">
    <property type="protein sequence ID" value="KAJ3480537.1"/>
    <property type="molecule type" value="Genomic_DNA"/>
</dbReference>
<dbReference type="Pfam" id="PF08318">
    <property type="entry name" value="COG4_m"/>
    <property type="match status" value="1"/>
</dbReference>
<dbReference type="Proteomes" id="UP001212997">
    <property type="component" value="Unassembled WGS sequence"/>
</dbReference>
<keyword evidence="12" id="KW-1185">Reference proteome</keyword>
<dbReference type="GO" id="GO:0015031">
    <property type="term" value="P:protein transport"/>
    <property type="evidence" value="ECO:0007669"/>
    <property type="project" value="UniProtKB-KW"/>
</dbReference>
<dbReference type="InterPro" id="IPR048682">
    <property type="entry name" value="COG4"/>
</dbReference>
<organism evidence="11 12">
    <name type="scientific">Meripilus lineatus</name>
    <dbReference type="NCBI Taxonomy" id="2056292"/>
    <lineage>
        <taxon>Eukaryota</taxon>
        <taxon>Fungi</taxon>
        <taxon>Dikarya</taxon>
        <taxon>Basidiomycota</taxon>
        <taxon>Agaricomycotina</taxon>
        <taxon>Agaricomycetes</taxon>
        <taxon>Polyporales</taxon>
        <taxon>Meripilaceae</taxon>
        <taxon>Meripilus</taxon>
    </lineage>
</organism>
<evidence type="ECO:0000256" key="8">
    <source>
        <dbReference type="ARBA" id="ARBA00031340"/>
    </source>
</evidence>
<evidence type="ECO:0000256" key="6">
    <source>
        <dbReference type="ARBA" id="ARBA00023034"/>
    </source>
</evidence>
<evidence type="ECO:0000259" key="10">
    <source>
        <dbReference type="SMART" id="SM00762"/>
    </source>
</evidence>
<accession>A0AAD5YC59</accession>
<protein>
    <recommendedName>
        <fullName evidence="3">Conserved oligomeric Golgi complex subunit 4</fullName>
    </recommendedName>
    <alternativeName>
        <fullName evidence="8">Component of oligomeric Golgi complex 4</fullName>
    </alternativeName>
</protein>
<feature type="region of interest" description="Disordered" evidence="9">
    <location>
        <begin position="384"/>
        <end position="414"/>
    </location>
</feature>
<reference evidence="11" key="1">
    <citation type="submission" date="2022-07" db="EMBL/GenBank/DDBJ databases">
        <title>Genome Sequence of Physisporinus lineatus.</title>
        <authorList>
            <person name="Buettner E."/>
        </authorList>
    </citation>
    <scope>NUCLEOTIDE SEQUENCE</scope>
    <source>
        <strain evidence="11">VT162</strain>
    </source>
</reference>
<dbReference type="GO" id="GO:0000139">
    <property type="term" value="C:Golgi membrane"/>
    <property type="evidence" value="ECO:0007669"/>
    <property type="project" value="UniProtKB-SubCell"/>
</dbReference>
<dbReference type="Pfam" id="PF20662">
    <property type="entry name" value="COG4_C"/>
    <property type="match status" value="1"/>
</dbReference>
<evidence type="ECO:0000256" key="9">
    <source>
        <dbReference type="SAM" id="MobiDB-lite"/>
    </source>
</evidence>
<dbReference type="Pfam" id="PF20663">
    <property type="entry name" value="COG4_N"/>
    <property type="match status" value="1"/>
</dbReference>
<gene>
    <name evidence="11" type="ORF">NLI96_g8279</name>
</gene>
<dbReference type="AlphaFoldDB" id="A0AAD5YC59"/>
<dbReference type="PANTHER" id="PTHR24016">
    <property type="entry name" value="CONSERVED OLIGOMERIC GOLGI COMPLEX SUBUNIT 4"/>
    <property type="match status" value="1"/>
</dbReference>
<keyword evidence="6" id="KW-0333">Golgi apparatus</keyword>
<dbReference type="Gene3D" id="1.10.287.1060">
    <property type="entry name" value="ESAT-6-like"/>
    <property type="match status" value="1"/>
</dbReference>
<comment type="similarity">
    <text evidence="2">Belongs to the COG4 family.</text>
</comment>
<evidence type="ECO:0000256" key="2">
    <source>
        <dbReference type="ARBA" id="ARBA00009215"/>
    </source>
</evidence>
<comment type="subcellular location">
    <subcellularLocation>
        <location evidence="1">Golgi apparatus membrane</location>
        <topology evidence="1">Peripheral membrane protein</topology>
    </subcellularLocation>
</comment>
<dbReference type="SMART" id="SM00762">
    <property type="entry name" value="Cog4"/>
    <property type="match status" value="1"/>
</dbReference>